<name>A0A7W3N5Q4_9ACTN</name>
<dbReference type="Pfam" id="PF06314">
    <property type="entry name" value="ADC"/>
    <property type="match status" value="1"/>
</dbReference>
<protein>
    <recommendedName>
        <fullName evidence="3">Acetoacetate decarboxylase</fullName>
    </recommendedName>
</protein>
<dbReference type="AlphaFoldDB" id="A0A7W3N5Q4"/>
<sequence length="231" mass="24804">MGTYLIQGERVTMPVRIREASVASAMFAVPAATAQSVIGYSGLEVVRPLPGRAVCALAFARYVDGDLGPYHEFAVTFLVRDPAGRGVGAFVHWLPVDQPFTLEAGRSIWGFPKLMTEIPAETTPRGTRCAVRIDGRTVVAMSVRSGLPLPAVRTAPEVVAFSCLDGVTRRIPWTVEPGAVRARPGGTVVRLGDHTVAEELRRLGLHRAVSLSSATVPRLRMTFHEGVPVAP</sequence>
<dbReference type="Gene3D" id="2.40.400.10">
    <property type="entry name" value="Acetoacetate decarboxylase-like"/>
    <property type="match status" value="1"/>
</dbReference>
<evidence type="ECO:0000313" key="2">
    <source>
        <dbReference type="Proteomes" id="UP000539313"/>
    </source>
</evidence>
<dbReference type="GO" id="GO:0016829">
    <property type="term" value="F:lyase activity"/>
    <property type="evidence" value="ECO:0007669"/>
    <property type="project" value="InterPro"/>
</dbReference>
<dbReference type="Proteomes" id="UP000539313">
    <property type="component" value="Unassembled WGS sequence"/>
</dbReference>
<keyword evidence="2" id="KW-1185">Reference proteome</keyword>
<accession>A0A7W3N5Q4</accession>
<reference evidence="1 2" key="1">
    <citation type="submission" date="2020-08" db="EMBL/GenBank/DDBJ databases">
        <title>Sequencing the genomes of 1000 actinobacteria strains.</title>
        <authorList>
            <person name="Klenk H.-P."/>
        </authorList>
    </citation>
    <scope>NUCLEOTIDE SEQUENCE [LARGE SCALE GENOMIC DNA]</scope>
    <source>
        <strain evidence="1 2">DSM 45823</strain>
    </source>
</reference>
<proteinExistence type="predicted"/>
<gene>
    <name evidence="1" type="ORF">HNR21_006853</name>
</gene>
<dbReference type="SUPFAM" id="SSF160104">
    <property type="entry name" value="Acetoacetate decarboxylase-like"/>
    <property type="match status" value="1"/>
</dbReference>
<dbReference type="InterPro" id="IPR010451">
    <property type="entry name" value="Acetoacetate_decarboxylase"/>
</dbReference>
<comment type="caution">
    <text evidence="1">The sequence shown here is derived from an EMBL/GenBank/DDBJ whole genome shotgun (WGS) entry which is preliminary data.</text>
</comment>
<dbReference type="EMBL" id="JACJII010000001">
    <property type="protein sequence ID" value="MBA9007971.1"/>
    <property type="molecule type" value="Genomic_DNA"/>
</dbReference>
<dbReference type="InterPro" id="IPR023375">
    <property type="entry name" value="ADC_dom_sf"/>
</dbReference>
<evidence type="ECO:0000313" key="1">
    <source>
        <dbReference type="EMBL" id="MBA9007971.1"/>
    </source>
</evidence>
<evidence type="ECO:0008006" key="3">
    <source>
        <dbReference type="Google" id="ProtNLM"/>
    </source>
</evidence>
<organism evidence="1 2">
    <name type="scientific">Thermomonospora cellulosilytica</name>
    <dbReference type="NCBI Taxonomy" id="1411118"/>
    <lineage>
        <taxon>Bacteria</taxon>
        <taxon>Bacillati</taxon>
        <taxon>Actinomycetota</taxon>
        <taxon>Actinomycetes</taxon>
        <taxon>Streptosporangiales</taxon>
        <taxon>Thermomonosporaceae</taxon>
        <taxon>Thermomonospora</taxon>
    </lineage>
</organism>
<dbReference type="RefSeq" id="WP_182708363.1">
    <property type="nucleotide sequence ID" value="NZ_JACJII010000001.1"/>
</dbReference>